<dbReference type="SUPFAM" id="SSF56112">
    <property type="entry name" value="Protein kinase-like (PK-like)"/>
    <property type="match status" value="1"/>
</dbReference>
<organism evidence="1 2">
    <name type="scientific">Phialemonium thermophilum</name>
    <dbReference type="NCBI Taxonomy" id="223376"/>
    <lineage>
        <taxon>Eukaryota</taxon>
        <taxon>Fungi</taxon>
        <taxon>Dikarya</taxon>
        <taxon>Ascomycota</taxon>
        <taxon>Pezizomycotina</taxon>
        <taxon>Sordariomycetes</taxon>
        <taxon>Sordariomycetidae</taxon>
        <taxon>Cephalothecales</taxon>
        <taxon>Cephalothecaceae</taxon>
        <taxon>Phialemonium</taxon>
    </lineage>
</organism>
<sequence>MDDDEYLNWNSESESDRSLGEYFRPSWPKTISFRLRSRIISATAKPADSAHPNVLRLHVHDSVIQIVVQTLLRWLPSSLCSAVRTCLPEWTLPTDLILKKQKDGWEEEFDTEIAIYKKLRCLQGLVIPICYGQVQYEGTRALLLSDIGGACVATAEGAILKEADLRSLFDQALTALANQGILHDDLKLDNFHLVDRAGSKIIMVVDLERISELPLNKDRASMVKGDVDWLMNAYREHLECLKYDGKLLPPLSHI</sequence>
<evidence type="ECO:0008006" key="3">
    <source>
        <dbReference type="Google" id="ProtNLM"/>
    </source>
</evidence>
<keyword evidence="2" id="KW-1185">Reference proteome</keyword>
<gene>
    <name evidence="1" type="ORF">VTK73DRAFT_6930</name>
</gene>
<dbReference type="Gene3D" id="1.10.510.10">
    <property type="entry name" value="Transferase(Phosphotransferase) domain 1"/>
    <property type="match status" value="1"/>
</dbReference>
<reference evidence="1 2" key="1">
    <citation type="journal article" date="2024" name="Commun. Biol.">
        <title>Comparative genomic analysis of thermophilic fungi reveals convergent evolutionary adaptations and gene losses.</title>
        <authorList>
            <person name="Steindorff A.S."/>
            <person name="Aguilar-Pontes M.V."/>
            <person name="Robinson A.J."/>
            <person name="Andreopoulos B."/>
            <person name="LaButti K."/>
            <person name="Kuo A."/>
            <person name="Mondo S."/>
            <person name="Riley R."/>
            <person name="Otillar R."/>
            <person name="Haridas S."/>
            <person name="Lipzen A."/>
            <person name="Grimwood J."/>
            <person name="Schmutz J."/>
            <person name="Clum A."/>
            <person name="Reid I.D."/>
            <person name="Moisan M.C."/>
            <person name="Butler G."/>
            <person name="Nguyen T.T.M."/>
            <person name="Dewar K."/>
            <person name="Conant G."/>
            <person name="Drula E."/>
            <person name="Henrissat B."/>
            <person name="Hansel C."/>
            <person name="Singer S."/>
            <person name="Hutchinson M.I."/>
            <person name="de Vries R.P."/>
            <person name="Natvig D.O."/>
            <person name="Powell A.J."/>
            <person name="Tsang A."/>
            <person name="Grigoriev I.V."/>
        </authorList>
    </citation>
    <scope>NUCLEOTIDE SEQUENCE [LARGE SCALE GENOMIC DNA]</scope>
    <source>
        <strain evidence="1 2">ATCC 24622</strain>
    </source>
</reference>
<dbReference type="EMBL" id="JAZHXJ010000409">
    <property type="protein sequence ID" value="KAL1861754.1"/>
    <property type="molecule type" value="Genomic_DNA"/>
</dbReference>
<evidence type="ECO:0000313" key="1">
    <source>
        <dbReference type="EMBL" id="KAL1861754.1"/>
    </source>
</evidence>
<protein>
    <recommendedName>
        <fullName evidence="3">Protein kinase domain-containing protein</fullName>
    </recommendedName>
</protein>
<name>A0ABR3WHJ5_9PEZI</name>
<comment type="caution">
    <text evidence="1">The sequence shown here is derived from an EMBL/GenBank/DDBJ whole genome shotgun (WGS) entry which is preliminary data.</text>
</comment>
<accession>A0ABR3WHJ5</accession>
<dbReference type="Proteomes" id="UP001586593">
    <property type="component" value="Unassembled WGS sequence"/>
</dbReference>
<proteinExistence type="predicted"/>
<dbReference type="InterPro" id="IPR011009">
    <property type="entry name" value="Kinase-like_dom_sf"/>
</dbReference>
<evidence type="ECO:0000313" key="2">
    <source>
        <dbReference type="Proteomes" id="UP001586593"/>
    </source>
</evidence>